<dbReference type="InterPro" id="IPR013818">
    <property type="entry name" value="Lipase"/>
</dbReference>
<comment type="caution">
    <text evidence="8">The sequence shown here is derived from an EMBL/GenBank/DDBJ whole genome shotgun (WGS) entry which is preliminary data.</text>
</comment>
<dbReference type="PRINTS" id="PR00821">
    <property type="entry name" value="TAGLIPASE"/>
</dbReference>
<comment type="similarity">
    <text evidence="2 5">Belongs to the AB hydrolase superfamily. Lipase family.</text>
</comment>
<dbReference type="Proteomes" id="UP001381693">
    <property type="component" value="Unassembled WGS sequence"/>
</dbReference>
<sequence>MNWFPSTLLKLCLIVLIPKSIGFVFIVPRYCFDEIGCIEVTQDFIEPLKRPINPAPFSRDKIGVSYTVRSRDDRLGQTFMGIDVPIIRSTTFRATKQTKILINGYLDLDGDTWYSDMVNALLDLDDFNVITVNWEGGSRTDYLQAAVNARVVGLEIAYLMEWLKDTLSYSASNFHLIGHSLGAHIAGYAGERTPDVQRISGLDPEYTLVQGYAGERTPDLQRISGLDPAEPLFKGLPPSVRLDPTDANFVDVIHTDSDSIYLLGLGMEQAVGHVDFYPNNGRRQPGCLNPLEAFFEGVGQGFDYIKGLSPDQSSFVTCSHSRSHRLFIDSIVSSTCTYDAYNCLSYEEFLQVSPHYFFA</sequence>
<keyword evidence="3" id="KW-0964">Secreted</keyword>
<evidence type="ECO:0000259" key="7">
    <source>
        <dbReference type="Pfam" id="PF00151"/>
    </source>
</evidence>
<dbReference type="SUPFAM" id="SSF53474">
    <property type="entry name" value="alpha/beta-Hydrolases"/>
    <property type="match status" value="1"/>
</dbReference>
<dbReference type="PRINTS" id="PR00823">
    <property type="entry name" value="PANCLIPASE"/>
</dbReference>
<dbReference type="EMBL" id="JAXCGZ010021392">
    <property type="protein sequence ID" value="KAK7052800.1"/>
    <property type="molecule type" value="Genomic_DNA"/>
</dbReference>
<dbReference type="GO" id="GO:0005615">
    <property type="term" value="C:extracellular space"/>
    <property type="evidence" value="ECO:0007669"/>
    <property type="project" value="TreeGrafter"/>
</dbReference>
<evidence type="ECO:0000256" key="6">
    <source>
        <dbReference type="SAM" id="SignalP"/>
    </source>
</evidence>
<dbReference type="InterPro" id="IPR002331">
    <property type="entry name" value="Lipase_panc"/>
</dbReference>
<accession>A0AAN8WDA3</accession>
<dbReference type="GO" id="GO:0004806">
    <property type="term" value="F:triacylglycerol lipase activity"/>
    <property type="evidence" value="ECO:0007669"/>
    <property type="project" value="InterPro"/>
</dbReference>
<evidence type="ECO:0000313" key="8">
    <source>
        <dbReference type="EMBL" id="KAK7052800.1"/>
    </source>
</evidence>
<keyword evidence="6" id="KW-0732">Signal</keyword>
<dbReference type="GO" id="GO:0016042">
    <property type="term" value="P:lipid catabolic process"/>
    <property type="evidence" value="ECO:0007669"/>
    <property type="project" value="TreeGrafter"/>
</dbReference>
<gene>
    <name evidence="8" type="ORF">SK128_022400</name>
</gene>
<name>A0AAN8WDA3_HALRR</name>
<dbReference type="Gene3D" id="3.40.50.1820">
    <property type="entry name" value="alpha/beta hydrolase"/>
    <property type="match status" value="2"/>
</dbReference>
<dbReference type="CDD" id="cd00707">
    <property type="entry name" value="Pancreat_lipase_like"/>
    <property type="match status" value="1"/>
</dbReference>
<dbReference type="Pfam" id="PF00151">
    <property type="entry name" value="Lipase"/>
    <property type="match status" value="2"/>
</dbReference>
<protein>
    <recommendedName>
        <fullName evidence="7">Lipase domain-containing protein</fullName>
    </recommendedName>
</protein>
<evidence type="ECO:0000256" key="3">
    <source>
        <dbReference type="ARBA" id="ARBA00022525"/>
    </source>
</evidence>
<evidence type="ECO:0000256" key="2">
    <source>
        <dbReference type="ARBA" id="ARBA00010701"/>
    </source>
</evidence>
<keyword evidence="9" id="KW-1185">Reference proteome</keyword>
<feature type="domain" description="Lipase" evidence="7">
    <location>
        <begin position="209"/>
        <end position="351"/>
    </location>
</feature>
<dbReference type="PANTHER" id="PTHR11610:SF173">
    <property type="entry name" value="LIPASE DOMAIN-CONTAINING PROTEIN-RELATED"/>
    <property type="match status" value="1"/>
</dbReference>
<feature type="chain" id="PRO_5042993744" description="Lipase domain-containing protein" evidence="6">
    <location>
        <begin position="23"/>
        <end position="359"/>
    </location>
</feature>
<keyword evidence="4" id="KW-1015">Disulfide bond</keyword>
<evidence type="ECO:0000313" key="9">
    <source>
        <dbReference type="Proteomes" id="UP001381693"/>
    </source>
</evidence>
<evidence type="ECO:0000256" key="1">
    <source>
        <dbReference type="ARBA" id="ARBA00004613"/>
    </source>
</evidence>
<organism evidence="8 9">
    <name type="scientific">Halocaridina rubra</name>
    <name type="common">Hawaiian red shrimp</name>
    <dbReference type="NCBI Taxonomy" id="373956"/>
    <lineage>
        <taxon>Eukaryota</taxon>
        <taxon>Metazoa</taxon>
        <taxon>Ecdysozoa</taxon>
        <taxon>Arthropoda</taxon>
        <taxon>Crustacea</taxon>
        <taxon>Multicrustacea</taxon>
        <taxon>Malacostraca</taxon>
        <taxon>Eumalacostraca</taxon>
        <taxon>Eucarida</taxon>
        <taxon>Decapoda</taxon>
        <taxon>Pleocyemata</taxon>
        <taxon>Caridea</taxon>
        <taxon>Atyoidea</taxon>
        <taxon>Atyidae</taxon>
        <taxon>Halocaridina</taxon>
    </lineage>
</organism>
<dbReference type="InterPro" id="IPR033906">
    <property type="entry name" value="Lipase_N"/>
</dbReference>
<dbReference type="PANTHER" id="PTHR11610">
    <property type="entry name" value="LIPASE"/>
    <property type="match status" value="1"/>
</dbReference>
<comment type="subcellular location">
    <subcellularLocation>
        <location evidence="1">Secreted</location>
    </subcellularLocation>
</comment>
<feature type="domain" description="Lipase" evidence="7">
    <location>
        <begin position="31"/>
        <end position="206"/>
    </location>
</feature>
<dbReference type="InterPro" id="IPR000734">
    <property type="entry name" value="TAG_lipase"/>
</dbReference>
<feature type="signal peptide" evidence="6">
    <location>
        <begin position="1"/>
        <end position="22"/>
    </location>
</feature>
<dbReference type="InterPro" id="IPR029058">
    <property type="entry name" value="AB_hydrolase_fold"/>
</dbReference>
<reference evidence="8 9" key="1">
    <citation type="submission" date="2023-11" db="EMBL/GenBank/DDBJ databases">
        <title>Halocaridina rubra genome assembly.</title>
        <authorList>
            <person name="Smith C."/>
        </authorList>
    </citation>
    <scope>NUCLEOTIDE SEQUENCE [LARGE SCALE GENOMIC DNA]</scope>
    <source>
        <strain evidence="8">EP-1</strain>
        <tissue evidence="8">Whole</tissue>
    </source>
</reference>
<dbReference type="AlphaFoldDB" id="A0AAN8WDA3"/>
<evidence type="ECO:0000256" key="4">
    <source>
        <dbReference type="ARBA" id="ARBA00023157"/>
    </source>
</evidence>
<proteinExistence type="inferred from homology"/>
<evidence type="ECO:0000256" key="5">
    <source>
        <dbReference type="RuleBase" id="RU004262"/>
    </source>
</evidence>